<evidence type="ECO:0000313" key="3">
    <source>
        <dbReference type="Proteomes" id="UP001499854"/>
    </source>
</evidence>
<keyword evidence="3" id="KW-1185">Reference proteome</keyword>
<name>A0ABN2RK51_9ACTN</name>
<proteinExistence type="predicted"/>
<gene>
    <name evidence="2" type="ORF">GCM10009838_31380</name>
</gene>
<accession>A0ABN2RK51</accession>
<protein>
    <submittedName>
        <fullName evidence="2">Uncharacterized protein</fullName>
    </submittedName>
</protein>
<feature type="region of interest" description="Disordered" evidence="1">
    <location>
        <begin position="1"/>
        <end position="24"/>
    </location>
</feature>
<sequence length="367" mass="38477">MGSERGDSGRGHPSDASAAGGPAPIEVELVEEDVLPEAAPNTAASGLETIGGGFAGPSRLLRVPRALRVLGALAAVAGLTIALWPAPGGRPAAKPPVPQTTVTIQPPVNVDLYKVRVSGTTLSQDYRDHAVMGLALANESSSQLTVVTAELWDALGTRLGSSASWPAGYVLPRTSETLPLELPYSCGVPWTTPVLPVTIRYSVSTPEDMTVSHNYEYPLDQPILDAFIQARAGLCTGPAGGVFATSVDMVRQVGDHHDRHGFDLMITVDAAGAPDWTVRAISADIPGVTVTSPDLPIALTTARSAQIRAHWTYADCVSPPQWGDGFSAIQLTARPAGAPATGSGDQHLMVYLRPELLTKMLQAACWQ</sequence>
<evidence type="ECO:0000313" key="2">
    <source>
        <dbReference type="EMBL" id="GAA1970162.1"/>
    </source>
</evidence>
<dbReference type="EMBL" id="BAAAQM010000015">
    <property type="protein sequence ID" value="GAA1970162.1"/>
    <property type="molecule type" value="Genomic_DNA"/>
</dbReference>
<organism evidence="2 3">
    <name type="scientific">Catenulispora subtropica</name>
    <dbReference type="NCBI Taxonomy" id="450798"/>
    <lineage>
        <taxon>Bacteria</taxon>
        <taxon>Bacillati</taxon>
        <taxon>Actinomycetota</taxon>
        <taxon>Actinomycetes</taxon>
        <taxon>Catenulisporales</taxon>
        <taxon>Catenulisporaceae</taxon>
        <taxon>Catenulispora</taxon>
    </lineage>
</organism>
<dbReference type="RefSeq" id="WP_344657746.1">
    <property type="nucleotide sequence ID" value="NZ_BAAAQM010000015.1"/>
</dbReference>
<feature type="compositionally biased region" description="Basic and acidic residues" evidence="1">
    <location>
        <begin position="1"/>
        <end position="13"/>
    </location>
</feature>
<evidence type="ECO:0000256" key="1">
    <source>
        <dbReference type="SAM" id="MobiDB-lite"/>
    </source>
</evidence>
<feature type="compositionally biased region" description="Low complexity" evidence="1">
    <location>
        <begin position="14"/>
        <end position="24"/>
    </location>
</feature>
<comment type="caution">
    <text evidence="2">The sequence shown here is derived from an EMBL/GenBank/DDBJ whole genome shotgun (WGS) entry which is preliminary data.</text>
</comment>
<reference evidence="2 3" key="1">
    <citation type="journal article" date="2019" name="Int. J. Syst. Evol. Microbiol.">
        <title>The Global Catalogue of Microorganisms (GCM) 10K type strain sequencing project: providing services to taxonomists for standard genome sequencing and annotation.</title>
        <authorList>
            <consortium name="The Broad Institute Genomics Platform"/>
            <consortium name="The Broad Institute Genome Sequencing Center for Infectious Disease"/>
            <person name="Wu L."/>
            <person name="Ma J."/>
        </authorList>
    </citation>
    <scope>NUCLEOTIDE SEQUENCE [LARGE SCALE GENOMIC DNA]</scope>
    <source>
        <strain evidence="2 3">JCM 16013</strain>
    </source>
</reference>
<dbReference type="Proteomes" id="UP001499854">
    <property type="component" value="Unassembled WGS sequence"/>
</dbReference>